<dbReference type="AlphaFoldDB" id="A0A1Z2KUF2"/>
<feature type="transmembrane region" description="Helical" evidence="1">
    <location>
        <begin position="20"/>
        <end position="39"/>
    </location>
</feature>
<evidence type="ECO:0008006" key="4">
    <source>
        <dbReference type="Google" id="ProtNLM"/>
    </source>
</evidence>
<dbReference type="KEGG" id="salj:SMD11_0017"/>
<reference evidence="2 3" key="1">
    <citation type="submission" date="2017-06" db="EMBL/GenBank/DDBJ databases">
        <title>Streptomyces albireticuli Genome sequencing and assembly.</title>
        <authorList>
            <person name="Wang Y."/>
            <person name="Du B."/>
            <person name="Ding Y."/>
            <person name="Liu H."/>
            <person name="Hou Q."/>
            <person name="Liu K."/>
            <person name="Yao L."/>
            <person name="Wang C."/>
        </authorList>
    </citation>
    <scope>NUCLEOTIDE SEQUENCE [LARGE SCALE GENOMIC DNA]</scope>
    <source>
        <strain evidence="2 3">MDJK11</strain>
    </source>
</reference>
<gene>
    <name evidence="2" type="ORF">SMD11_0017</name>
</gene>
<accession>A0A1Z2KUF2</accession>
<protein>
    <recommendedName>
        <fullName evidence="4">FtsK domain-containing protein</fullName>
    </recommendedName>
</protein>
<evidence type="ECO:0000313" key="3">
    <source>
        <dbReference type="Proteomes" id="UP000195755"/>
    </source>
</evidence>
<keyword evidence="1" id="KW-0812">Transmembrane</keyword>
<dbReference type="EMBL" id="CP021744">
    <property type="protein sequence ID" value="ARZ65685.1"/>
    <property type="molecule type" value="Genomic_DNA"/>
</dbReference>
<dbReference type="Gene3D" id="3.40.50.300">
    <property type="entry name" value="P-loop containing nucleotide triphosphate hydrolases"/>
    <property type="match status" value="1"/>
</dbReference>
<proteinExistence type="predicted"/>
<dbReference type="SUPFAM" id="SSF52540">
    <property type="entry name" value="P-loop containing nucleoside triphosphate hydrolases"/>
    <property type="match status" value="1"/>
</dbReference>
<evidence type="ECO:0000313" key="2">
    <source>
        <dbReference type="EMBL" id="ARZ65685.1"/>
    </source>
</evidence>
<keyword evidence="1" id="KW-0472">Membrane</keyword>
<dbReference type="Proteomes" id="UP000195755">
    <property type="component" value="Chromosome"/>
</dbReference>
<sequence length="224" mass="24267">MRTARDLWERQDATLAALETGGIGAASVASAGGLAYGILTRARRELMREWVEPLHQTLVGPLGIAEQQAPRRYLHVPRNFSDDDAAIRVDLPVHLRFSRDMVADLITQKLALEGVTFSWHPAGARPYVLVKKTRRPPVKALFKNPTVRELVANAPESAPVIGIGAGGRAVSVDLDAESPHILVNASAGGGKSVTLRCITCQILHHGAQAYVLDTKRISHPWARG</sequence>
<name>A0A1Z2KUF2_9ACTN</name>
<keyword evidence="1" id="KW-1133">Transmembrane helix</keyword>
<dbReference type="OrthoDB" id="4338610at2"/>
<dbReference type="InterPro" id="IPR027417">
    <property type="entry name" value="P-loop_NTPase"/>
</dbReference>
<dbReference type="RefSeq" id="WP_087924423.1">
    <property type="nucleotide sequence ID" value="NZ_CP021744.1"/>
</dbReference>
<evidence type="ECO:0000256" key="1">
    <source>
        <dbReference type="SAM" id="Phobius"/>
    </source>
</evidence>
<organism evidence="2 3">
    <name type="scientific">Streptomyces albireticuli</name>
    <dbReference type="NCBI Taxonomy" id="1940"/>
    <lineage>
        <taxon>Bacteria</taxon>
        <taxon>Bacillati</taxon>
        <taxon>Actinomycetota</taxon>
        <taxon>Actinomycetes</taxon>
        <taxon>Kitasatosporales</taxon>
        <taxon>Streptomycetaceae</taxon>
        <taxon>Streptomyces</taxon>
    </lineage>
</organism>